<dbReference type="EMBL" id="AAFI02000005">
    <property type="protein sequence ID" value="EAL72352.1"/>
    <property type="molecule type" value="Genomic_DNA"/>
</dbReference>
<dbReference type="InParanoid" id="Q55CL9"/>
<dbReference type="KEGG" id="ddi:DDB_G0270004"/>
<name>Q55CL9_DICDI</name>
<dbReference type="dictyBase" id="DDB_G0270004"/>
<evidence type="ECO:0000256" key="1">
    <source>
        <dbReference type="SAM" id="SignalP"/>
    </source>
</evidence>
<proteinExistence type="predicted"/>
<feature type="chain" id="PRO_5004250296" evidence="1">
    <location>
        <begin position="24"/>
        <end position="147"/>
    </location>
</feature>
<comment type="caution">
    <text evidence="2">The sequence shown here is derived from an EMBL/GenBank/DDBJ whole genome shotgun (WGS) entry which is preliminary data.</text>
</comment>
<gene>
    <name evidence="2" type="ORF">DDB_G0270004</name>
</gene>
<organism evidence="2 3">
    <name type="scientific">Dictyostelium discoideum</name>
    <name type="common">Social amoeba</name>
    <dbReference type="NCBI Taxonomy" id="44689"/>
    <lineage>
        <taxon>Eukaryota</taxon>
        <taxon>Amoebozoa</taxon>
        <taxon>Evosea</taxon>
        <taxon>Eumycetozoa</taxon>
        <taxon>Dictyostelia</taxon>
        <taxon>Dictyosteliales</taxon>
        <taxon>Dictyosteliaceae</taxon>
        <taxon>Dictyostelium</taxon>
    </lineage>
</organism>
<dbReference type="GeneID" id="8617423"/>
<evidence type="ECO:0000313" key="3">
    <source>
        <dbReference type="Proteomes" id="UP000002195"/>
    </source>
</evidence>
<evidence type="ECO:0000313" key="2">
    <source>
        <dbReference type="EMBL" id="EAL72352.1"/>
    </source>
</evidence>
<dbReference type="AlphaFoldDB" id="Q55CL9"/>
<dbReference type="RefSeq" id="XP_646462.1">
    <property type="nucleotide sequence ID" value="XM_641370.1"/>
</dbReference>
<feature type="signal peptide" evidence="1">
    <location>
        <begin position="1"/>
        <end position="23"/>
    </location>
</feature>
<dbReference type="VEuPathDB" id="AmoebaDB:DDB_G0270004"/>
<dbReference type="Proteomes" id="UP000002195">
    <property type="component" value="Unassembled WGS sequence"/>
</dbReference>
<sequence>MKIPNSFTFFLLFFVSLCAVSNAQMSGKKCNLPEIPQTLDNGSHSVFMLAQLMQNNVVISSYNHTFPKGTGSTFFSDSNKVSVYNSGENFHIEYKIVSGYSGVYYNEDCTSKGQIPSDSYSVVIYSGGSVTMGSTYYYQYKFILTKV</sequence>
<protein>
    <submittedName>
        <fullName evidence="2">Uncharacterized protein</fullName>
    </submittedName>
</protein>
<accession>Q55CL9</accession>
<keyword evidence="1" id="KW-0732">Signal</keyword>
<dbReference type="PaxDb" id="44689-DDB0190731"/>
<keyword evidence="3" id="KW-1185">Reference proteome</keyword>
<reference evidence="2 3" key="1">
    <citation type="journal article" date="2005" name="Nature">
        <title>The genome of the social amoeba Dictyostelium discoideum.</title>
        <authorList>
            <consortium name="The Dictyostelium discoideum Sequencing Consortium"/>
            <person name="Eichinger L."/>
            <person name="Pachebat J.A."/>
            <person name="Glockner G."/>
            <person name="Rajandream M.A."/>
            <person name="Sucgang R."/>
            <person name="Berriman M."/>
            <person name="Song J."/>
            <person name="Olsen R."/>
            <person name="Szafranski K."/>
            <person name="Xu Q."/>
            <person name="Tunggal B."/>
            <person name="Kummerfeld S."/>
            <person name="Madera M."/>
            <person name="Konfortov B.A."/>
            <person name="Rivero F."/>
            <person name="Bankier A.T."/>
            <person name="Lehmann R."/>
            <person name="Hamlin N."/>
            <person name="Davies R."/>
            <person name="Gaudet P."/>
            <person name="Fey P."/>
            <person name="Pilcher K."/>
            <person name="Chen G."/>
            <person name="Saunders D."/>
            <person name="Sodergren E."/>
            <person name="Davis P."/>
            <person name="Kerhornou A."/>
            <person name="Nie X."/>
            <person name="Hall N."/>
            <person name="Anjard C."/>
            <person name="Hemphill L."/>
            <person name="Bason N."/>
            <person name="Farbrother P."/>
            <person name="Desany B."/>
            <person name="Just E."/>
            <person name="Morio T."/>
            <person name="Rost R."/>
            <person name="Churcher C."/>
            <person name="Cooper J."/>
            <person name="Haydock S."/>
            <person name="van Driessche N."/>
            <person name="Cronin A."/>
            <person name="Goodhead I."/>
            <person name="Muzny D."/>
            <person name="Mourier T."/>
            <person name="Pain A."/>
            <person name="Lu M."/>
            <person name="Harper D."/>
            <person name="Lindsay R."/>
            <person name="Hauser H."/>
            <person name="James K."/>
            <person name="Quiles M."/>
            <person name="Madan Babu M."/>
            <person name="Saito T."/>
            <person name="Buchrieser C."/>
            <person name="Wardroper A."/>
            <person name="Felder M."/>
            <person name="Thangavelu M."/>
            <person name="Johnson D."/>
            <person name="Knights A."/>
            <person name="Loulseged H."/>
            <person name="Mungall K."/>
            <person name="Oliver K."/>
            <person name="Price C."/>
            <person name="Quail M.A."/>
            <person name="Urushihara H."/>
            <person name="Hernandez J."/>
            <person name="Rabbinowitsch E."/>
            <person name="Steffen D."/>
            <person name="Sanders M."/>
            <person name="Ma J."/>
            <person name="Kohara Y."/>
            <person name="Sharp S."/>
            <person name="Simmonds M."/>
            <person name="Spiegler S."/>
            <person name="Tivey A."/>
            <person name="Sugano S."/>
            <person name="White B."/>
            <person name="Walker D."/>
            <person name="Woodward J."/>
            <person name="Winckler T."/>
            <person name="Tanaka Y."/>
            <person name="Shaulsky G."/>
            <person name="Schleicher M."/>
            <person name="Weinstock G."/>
            <person name="Rosenthal A."/>
            <person name="Cox E.C."/>
            <person name="Chisholm R.L."/>
            <person name="Gibbs R."/>
            <person name="Loomis W.F."/>
            <person name="Platzer M."/>
            <person name="Kay R.R."/>
            <person name="Williams J."/>
            <person name="Dear P.H."/>
            <person name="Noegel A.A."/>
            <person name="Barrell B."/>
            <person name="Kuspa A."/>
        </authorList>
    </citation>
    <scope>NUCLEOTIDE SEQUENCE [LARGE SCALE GENOMIC DNA]</scope>
    <source>
        <strain evidence="2 3">AX4</strain>
    </source>
</reference>
<dbReference type="HOGENOM" id="CLU_1889660_0_0_1"/>